<reference evidence="15 16" key="1">
    <citation type="journal article" date="2016" name="Nat. Commun.">
        <title>Thousands of microbial genomes shed light on interconnected biogeochemical processes in an aquifer system.</title>
        <authorList>
            <person name="Anantharaman K."/>
            <person name="Brown C.T."/>
            <person name="Hug L.A."/>
            <person name="Sharon I."/>
            <person name="Castelle C.J."/>
            <person name="Probst A.J."/>
            <person name="Thomas B.C."/>
            <person name="Singh A."/>
            <person name="Wilkins M.J."/>
            <person name="Karaoz U."/>
            <person name="Brodie E.L."/>
            <person name="Williams K.H."/>
            <person name="Hubbard S.S."/>
            <person name="Banfield J.F."/>
        </authorList>
    </citation>
    <scope>NUCLEOTIDE SEQUENCE [LARGE SCALE GENOMIC DNA]</scope>
</reference>
<dbReference type="GO" id="GO:0008658">
    <property type="term" value="F:penicillin binding"/>
    <property type="evidence" value="ECO:0007669"/>
    <property type="project" value="InterPro"/>
</dbReference>
<dbReference type="GO" id="GO:0071555">
    <property type="term" value="P:cell wall organization"/>
    <property type="evidence" value="ECO:0007669"/>
    <property type="project" value="UniProtKB-KW"/>
</dbReference>
<evidence type="ECO:0000313" key="16">
    <source>
        <dbReference type="Proteomes" id="UP000177230"/>
    </source>
</evidence>
<keyword evidence="12" id="KW-0961">Cell wall biogenesis/degradation</keyword>
<evidence type="ECO:0000256" key="2">
    <source>
        <dbReference type="ARBA" id="ARBA00004236"/>
    </source>
</evidence>
<keyword evidence="6" id="KW-0812">Transmembrane</keyword>
<evidence type="ECO:0000256" key="10">
    <source>
        <dbReference type="ARBA" id="ARBA00022989"/>
    </source>
</evidence>
<keyword evidence="8" id="KW-0133">Cell shape</keyword>
<comment type="subcellular location">
    <subcellularLocation>
        <location evidence="2">Cell membrane</location>
    </subcellularLocation>
    <subcellularLocation>
        <location evidence="1">Membrane</location>
        <topology evidence="1">Single-pass membrane protein</topology>
    </subcellularLocation>
</comment>
<evidence type="ECO:0000256" key="8">
    <source>
        <dbReference type="ARBA" id="ARBA00022960"/>
    </source>
</evidence>
<evidence type="ECO:0000256" key="4">
    <source>
        <dbReference type="ARBA" id="ARBA00022519"/>
    </source>
</evidence>
<evidence type="ECO:0000256" key="5">
    <source>
        <dbReference type="ARBA" id="ARBA00022670"/>
    </source>
</evidence>
<evidence type="ECO:0000256" key="3">
    <source>
        <dbReference type="ARBA" id="ARBA00022475"/>
    </source>
</evidence>
<evidence type="ECO:0000256" key="1">
    <source>
        <dbReference type="ARBA" id="ARBA00004167"/>
    </source>
</evidence>
<dbReference type="GO" id="GO:0005886">
    <property type="term" value="C:plasma membrane"/>
    <property type="evidence" value="ECO:0007669"/>
    <property type="project" value="UniProtKB-SubCell"/>
</dbReference>
<keyword evidence="11" id="KW-0472">Membrane</keyword>
<evidence type="ECO:0000256" key="6">
    <source>
        <dbReference type="ARBA" id="ARBA00022692"/>
    </source>
</evidence>
<dbReference type="AlphaFoldDB" id="A0A1F5R207"/>
<dbReference type="InterPro" id="IPR005311">
    <property type="entry name" value="PBP_dimer"/>
</dbReference>
<dbReference type="SUPFAM" id="SSF56601">
    <property type="entry name" value="beta-lactamase/transpeptidase-like"/>
    <property type="match status" value="1"/>
</dbReference>
<dbReference type="Gene3D" id="3.40.710.10">
    <property type="entry name" value="DD-peptidase/beta-lactamase superfamily"/>
    <property type="match status" value="1"/>
</dbReference>
<organism evidence="15 16">
    <name type="scientific">Candidatus Edwardsbacteria bacterium GWF2_54_11</name>
    <dbReference type="NCBI Taxonomy" id="1817851"/>
    <lineage>
        <taxon>Bacteria</taxon>
        <taxon>Candidatus Edwardsiibacteriota</taxon>
    </lineage>
</organism>
<dbReference type="Pfam" id="PF03717">
    <property type="entry name" value="PBP_dimer"/>
    <property type="match status" value="1"/>
</dbReference>
<proteinExistence type="predicted"/>
<dbReference type="FunFam" id="3.40.710.10:FF:000024">
    <property type="entry name" value="Penicillin-binding protein 2"/>
    <property type="match status" value="1"/>
</dbReference>
<keyword evidence="4" id="KW-0997">Cell inner membrane</keyword>
<keyword evidence="5" id="KW-0645">Protease</keyword>
<dbReference type="SUPFAM" id="SSF56519">
    <property type="entry name" value="Penicillin binding protein dimerisation domain"/>
    <property type="match status" value="1"/>
</dbReference>
<dbReference type="InterPro" id="IPR036138">
    <property type="entry name" value="PBP_dimer_sf"/>
</dbReference>
<dbReference type="NCBIfam" id="TIGR03423">
    <property type="entry name" value="pbp2_mrdA"/>
    <property type="match status" value="1"/>
</dbReference>
<evidence type="ECO:0000259" key="14">
    <source>
        <dbReference type="Pfam" id="PF03717"/>
    </source>
</evidence>
<gene>
    <name evidence="15" type="ORF">A2024_07025</name>
</gene>
<evidence type="ECO:0000256" key="9">
    <source>
        <dbReference type="ARBA" id="ARBA00022984"/>
    </source>
</evidence>
<evidence type="ECO:0000256" key="11">
    <source>
        <dbReference type="ARBA" id="ARBA00023136"/>
    </source>
</evidence>
<dbReference type="GO" id="GO:0008360">
    <property type="term" value="P:regulation of cell shape"/>
    <property type="evidence" value="ECO:0007669"/>
    <property type="project" value="UniProtKB-KW"/>
</dbReference>
<protein>
    <submittedName>
        <fullName evidence="15">Penicillin-binding protein 2</fullName>
    </submittedName>
</protein>
<dbReference type="InterPro" id="IPR017790">
    <property type="entry name" value="Penicillin-binding_protein_2"/>
</dbReference>
<accession>A0A1F5R207</accession>
<keyword evidence="7" id="KW-0378">Hydrolase</keyword>
<dbReference type="InterPro" id="IPR001460">
    <property type="entry name" value="PCN-bd_Tpept"/>
</dbReference>
<dbReference type="PANTHER" id="PTHR30627:SF2">
    <property type="entry name" value="PEPTIDOGLYCAN D,D-TRANSPEPTIDASE MRDA"/>
    <property type="match status" value="1"/>
</dbReference>
<evidence type="ECO:0000256" key="7">
    <source>
        <dbReference type="ARBA" id="ARBA00022801"/>
    </source>
</evidence>
<dbReference type="Proteomes" id="UP000177230">
    <property type="component" value="Unassembled WGS sequence"/>
</dbReference>
<evidence type="ECO:0000256" key="12">
    <source>
        <dbReference type="ARBA" id="ARBA00023316"/>
    </source>
</evidence>
<dbReference type="GO" id="GO:0006508">
    <property type="term" value="P:proteolysis"/>
    <property type="evidence" value="ECO:0007669"/>
    <property type="project" value="UniProtKB-KW"/>
</dbReference>
<keyword evidence="3" id="KW-1003">Cell membrane</keyword>
<dbReference type="Pfam" id="PF00905">
    <property type="entry name" value="Transpeptidase"/>
    <property type="match status" value="1"/>
</dbReference>
<dbReference type="InterPro" id="IPR012338">
    <property type="entry name" value="Beta-lactam/transpept-like"/>
</dbReference>
<feature type="domain" description="Penicillin-binding protein dimerisation" evidence="14">
    <location>
        <begin position="54"/>
        <end position="222"/>
    </location>
</feature>
<name>A0A1F5R207_9BACT</name>
<dbReference type="Gene3D" id="3.90.1310.10">
    <property type="entry name" value="Penicillin-binding protein 2a (Domain 2)"/>
    <property type="match status" value="1"/>
</dbReference>
<dbReference type="EMBL" id="MFFM01000047">
    <property type="protein sequence ID" value="OGF08450.1"/>
    <property type="molecule type" value="Genomic_DNA"/>
</dbReference>
<evidence type="ECO:0000313" key="15">
    <source>
        <dbReference type="EMBL" id="OGF08450.1"/>
    </source>
</evidence>
<keyword evidence="9" id="KW-0573">Peptidoglycan synthesis</keyword>
<comment type="caution">
    <text evidence="15">The sequence shown here is derived from an EMBL/GenBank/DDBJ whole genome shotgun (WGS) entry which is preliminary data.</text>
</comment>
<dbReference type="InterPro" id="IPR050515">
    <property type="entry name" value="Beta-lactam/transpept"/>
</dbReference>
<feature type="domain" description="Penicillin-binding protein transpeptidase" evidence="13">
    <location>
        <begin position="259"/>
        <end position="582"/>
    </location>
</feature>
<dbReference type="GO" id="GO:0009002">
    <property type="term" value="F:serine-type D-Ala-D-Ala carboxypeptidase activity"/>
    <property type="evidence" value="ECO:0007669"/>
    <property type="project" value="InterPro"/>
</dbReference>
<sequence>MAQDYKNSSRAAAALIFWMAALSVLLIRTAQLQILEGARYKNYARQNRVRKVAIPAARGLIFSRDSVIIAESKPAFNLVLVAVRDWGPAVITAARILGLDSNSVKQEITFQRRAYPKDPVSIVRNLSPAQVAVIEEHSDQLPGLRLATESRRKAPYGSCASHLIGYTSELNSREYERLKDQGYRLGDFLGKGGLEKQYEYLLRGSDGCEFVEVDAKGREQGNIPDLERLEPVPGANLYLTIDWKLQQLAESLFVGGMQGSAVALDPRTGQILALVSSPNFNPDLFSTGISSEDWDRLANDPSFPLWDRAIRSVYPPGSTFKVFTAAAALDGGLIDEKKLLPKACHGAMRIGNRVFKCWKPSGHGSLNLHEAIVQSCDVYFYQLGQMLGVQGISDLCLKVGLGSKTGIDLPQEVPGLVPTISWYEKRLGRGSWGGGVPANLSIGQGELLVTPLQLAVMYGAIGNNGRLFQPHLVLKTEDYKGELLEKEKLIRHQLGISPSSIAIIKQALAGVVNQPGGTGGSARTYGVEVAGKTGTAQNPHGDDHSWFVAFAPKDDPVISVAVLVENAGHGSAVAAPLAGKLIRQYLAQQGITKDHNLKVAAAP</sequence>
<dbReference type="PANTHER" id="PTHR30627">
    <property type="entry name" value="PEPTIDOGLYCAN D,D-TRANSPEPTIDASE"/>
    <property type="match status" value="1"/>
</dbReference>
<dbReference type="GO" id="GO:0009252">
    <property type="term" value="P:peptidoglycan biosynthetic process"/>
    <property type="evidence" value="ECO:0007669"/>
    <property type="project" value="UniProtKB-KW"/>
</dbReference>
<dbReference type="GO" id="GO:0071972">
    <property type="term" value="F:peptidoglycan L,D-transpeptidase activity"/>
    <property type="evidence" value="ECO:0007669"/>
    <property type="project" value="TreeGrafter"/>
</dbReference>
<keyword evidence="10" id="KW-1133">Transmembrane helix</keyword>
<evidence type="ECO:0000259" key="13">
    <source>
        <dbReference type="Pfam" id="PF00905"/>
    </source>
</evidence>